<dbReference type="OrthoDB" id="9785768at2"/>
<evidence type="ECO:0000256" key="1">
    <source>
        <dbReference type="ARBA" id="ARBA00012352"/>
    </source>
</evidence>
<name>A0A328C530_9DELT</name>
<evidence type="ECO:0000256" key="3">
    <source>
        <dbReference type="ARBA" id="ARBA00022679"/>
    </source>
</evidence>
<protein>
    <recommendedName>
        <fullName evidence="1">propanoyl-CoA C-acyltransferase</fullName>
        <ecNumber evidence="1">2.3.1.176</ecNumber>
    </recommendedName>
    <alternativeName>
        <fullName evidence="6">Propanoyl-CoA C-acyltransferase</fullName>
    </alternativeName>
</protein>
<dbReference type="PANTHER" id="PTHR42870">
    <property type="entry name" value="ACETYL-COA C-ACETYLTRANSFERASE"/>
    <property type="match status" value="1"/>
</dbReference>
<dbReference type="CDD" id="cd00829">
    <property type="entry name" value="SCP-x_thiolase"/>
    <property type="match status" value="1"/>
</dbReference>
<dbReference type="InterPro" id="IPR016039">
    <property type="entry name" value="Thiolase-like"/>
</dbReference>
<dbReference type="EC" id="2.3.1.176" evidence="1"/>
<keyword evidence="3" id="KW-0808">Transferase</keyword>
<evidence type="ECO:0000313" key="10">
    <source>
        <dbReference type="Proteomes" id="UP000249169"/>
    </source>
</evidence>
<organism evidence="9 10">
    <name type="scientific">Lujinxingia litoralis</name>
    <dbReference type="NCBI Taxonomy" id="2211119"/>
    <lineage>
        <taxon>Bacteria</taxon>
        <taxon>Deltaproteobacteria</taxon>
        <taxon>Bradymonadales</taxon>
        <taxon>Lujinxingiaceae</taxon>
        <taxon>Lujinxingia</taxon>
    </lineage>
</organism>
<evidence type="ECO:0000256" key="6">
    <source>
        <dbReference type="ARBA" id="ARBA00032316"/>
    </source>
</evidence>
<dbReference type="RefSeq" id="WP_111730721.1">
    <property type="nucleotide sequence ID" value="NZ_QHKO01000007.1"/>
</dbReference>
<dbReference type="GO" id="GO:0008289">
    <property type="term" value="F:lipid binding"/>
    <property type="evidence" value="ECO:0007669"/>
    <property type="project" value="UniProtKB-KW"/>
</dbReference>
<comment type="caution">
    <text evidence="9">The sequence shown here is derived from an EMBL/GenBank/DDBJ whole genome shotgun (WGS) entry which is preliminary data.</text>
</comment>
<feature type="domain" description="Thiolase C-terminal" evidence="8">
    <location>
        <begin position="276"/>
        <end position="409"/>
    </location>
</feature>
<dbReference type="InterPro" id="IPR002155">
    <property type="entry name" value="Thiolase"/>
</dbReference>
<dbReference type="Gene3D" id="3.40.47.10">
    <property type="match status" value="1"/>
</dbReference>
<dbReference type="GO" id="GO:0016747">
    <property type="term" value="F:acyltransferase activity, transferring groups other than amino-acyl groups"/>
    <property type="evidence" value="ECO:0007669"/>
    <property type="project" value="InterPro"/>
</dbReference>
<reference evidence="9 10" key="1">
    <citation type="submission" date="2018-05" db="EMBL/GenBank/DDBJ databases">
        <title>Lujinxingia marina gen. nov. sp. nov., a new facultative anaerobic member of the class Deltaproteobacteria, and proposal of Lujinxingaceae fam. nov.</title>
        <authorList>
            <person name="Li C.-M."/>
        </authorList>
    </citation>
    <scope>NUCLEOTIDE SEQUENCE [LARGE SCALE GENOMIC DNA]</scope>
    <source>
        <strain evidence="9 10">B210</strain>
    </source>
</reference>
<evidence type="ECO:0000256" key="5">
    <source>
        <dbReference type="ARBA" id="ARBA00023121"/>
    </source>
</evidence>
<gene>
    <name evidence="9" type="ORF">DL240_15075</name>
</gene>
<feature type="domain" description="Thiolase N-terminal" evidence="7">
    <location>
        <begin position="39"/>
        <end position="203"/>
    </location>
</feature>
<keyword evidence="10" id="KW-1185">Reference proteome</keyword>
<dbReference type="GO" id="GO:0006869">
    <property type="term" value="P:lipid transport"/>
    <property type="evidence" value="ECO:0007669"/>
    <property type="project" value="UniProtKB-KW"/>
</dbReference>
<evidence type="ECO:0000256" key="2">
    <source>
        <dbReference type="ARBA" id="ARBA00022448"/>
    </source>
</evidence>
<proteinExistence type="predicted"/>
<evidence type="ECO:0000259" key="8">
    <source>
        <dbReference type="Pfam" id="PF22691"/>
    </source>
</evidence>
<dbReference type="AlphaFoldDB" id="A0A328C530"/>
<dbReference type="PIRSF" id="PIRSF000429">
    <property type="entry name" value="Ac-CoA_Ac_transf"/>
    <property type="match status" value="1"/>
</dbReference>
<keyword evidence="4" id="KW-0445">Lipid transport</keyword>
<dbReference type="InterPro" id="IPR020616">
    <property type="entry name" value="Thiolase_N"/>
</dbReference>
<dbReference type="Pfam" id="PF22691">
    <property type="entry name" value="Thiolase_C_1"/>
    <property type="match status" value="1"/>
</dbReference>
<keyword evidence="2" id="KW-0813">Transport</keyword>
<dbReference type="InterPro" id="IPR055140">
    <property type="entry name" value="Thiolase_C_2"/>
</dbReference>
<dbReference type="PROSITE" id="PS00737">
    <property type="entry name" value="THIOLASE_2"/>
    <property type="match status" value="1"/>
</dbReference>
<dbReference type="InterPro" id="IPR020613">
    <property type="entry name" value="Thiolase_CS"/>
</dbReference>
<dbReference type="PANTHER" id="PTHR42870:SF1">
    <property type="entry name" value="NON-SPECIFIC LIPID-TRANSFER PROTEIN-LIKE 2"/>
    <property type="match status" value="1"/>
</dbReference>
<dbReference type="SUPFAM" id="SSF53901">
    <property type="entry name" value="Thiolase-like"/>
    <property type="match status" value="1"/>
</dbReference>
<evidence type="ECO:0000313" key="9">
    <source>
        <dbReference type="EMBL" id="RAL20990.1"/>
    </source>
</evidence>
<sequence length="420" mass="44828">MKPLKRIFVVGGELTTFIGKGHPDFVWKKHPDFGTRENPGLEDYLSQAINGALEKTGVDAQAIDRGFVGNFAGELFNSQGHLGAMAVRANEKLTGKPFTRLEGACASGGLAILSAIDSLHAGSDVVMAVGAEVQTTVSAREGAGYLARASHWEEERSIDEFTFPAMFARRAKHYKEAFGVTDEDIAHVTVKAYANANKNPKAHMSQVSWDLESASKPGDRNPAFLGNEELKPHLKVSDCSQVSDGGAAVILATEEGLKKLGKKPEDCIEILAYAQATSPLGRVADYTVLDNTKLAADQVYADAGLTPQDIQVAEVHDCFAVTELLMYEALGFAEKGKGAELARAGETGLEGKIPVNTGGGLLAFGHPVGATGVKQLLEIYRQMKGECGDYQLAERPEVGLTANMGGDDRTTVCMALKDVR</sequence>
<dbReference type="Pfam" id="PF00108">
    <property type="entry name" value="Thiolase_N"/>
    <property type="match status" value="1"/>
</dbReference>
<dbReference type="Proteomes" id="UP000249169">
    <property type="component" value="Unassembled WGS sequence"/>
</dbReference>
<evidence type="ECO:0000259" key="7">
    <source>
        <dbReference type="Pfam" id="PF00108"/>
    </source>
</evidence>
<evidence type="ECO:0000256" key="4">
    <source>
        <dbReference type="ARBA" id="ARBA00023055"/>
    </source>
</evidence>
<keyword evidence="5" id="KW-0446">Lipid-binding</keyword>
<accession>A0A328C530</accession>
<dbReference type="EMBL" id="QHKO01000007">
    <property type="protein sequence ID" value="RAL20990.1"/>
    <property type="molecule type" value="Genomic_DNA"/>
</dbReference>